<dbReference type="InterPro" id="IPR012338">
    <property type="entry name" value="Beta-lactam/transpept-like"/>
</dbReference>
<name>A0ABV4VJE7_9GAMM</name>
<accession>A0ABV4VJE7</accession>
<feature type="signal peptide" evidence="1">
    <location>
        <begin position="1"/>
        <end position="23"/>
    </location>
</feature>
<organism evidence="3 4">
    <name type="scientific">Shewanella mangrovisoli</name>
    <dbReference type="NCBI Taxonomy" id="2864211"/>
    <lineage>
        <taxon>Bacteria</taxon>
        <taxon>Pseudomonadati</taxon>
        <taxon>Pseudomonadota</taxon>
        <taxon>Gammaproteobacteria</taxon>
        <taxon>Alteromonadales</taxon>
        <taxon>Shewanellaceae</taxon>
        <taxon>Shewanella</taxon>
    </lineage>
</organism>
<dbReference type="Gene3D" id="3.40.710.10">
    <property type="entry name" value="DD-peptidase/beta-lactamase superfamily"/>
    <property type="match status" value="1"/>
</dbReference>
<evidence type="ECO:0000259" key="2">
    <source>
        <dbReference type="Pfam" id="PF00144"/>
    </source>
</evidence>
<dbReference type="SUPFAM" id="SSF56601">
    <property type="entry name" value="beta-lactamase/transpeptidase-like"/>
    <property type="match status" value="1"/>
</dbReference>
<keyword evidence="3" id="KW-0378">Hydrolase</keyword>
<evidence type="ECO:0000313" key="3">
    <source>
        <dbReference type="EMBL" id="MFB2620434.1"/>
    </source>
</evidence>
<gene>
    <name evidence="3" type="ORF">ACE02W_11500</name>
</gene>
<dbReference type="EC" id="3.-.-.-" evidence="3"/>
<dbReference type="EMBL" id="JBHFGU010000003">
    <property type="protein sequence ID" value="MFB2620434.1"/>
    <property type="molecule type" value="Genomic_DNA"/>
</dbReference>
<reference evidence="3 4" key="1">
    <citation type="submission" date="2024-09" db="EMBL/GenBank/DDBJ databases">
        <authorList>
            <person name="Zhang Y."/>
        </authorList>
    </citation>
    <scope>NUCLEOTIDE SEQUENCE [LARGE SCALE GENOMIC DNA]</scope>
    <source>
        <strain evidence="3 4">ZJ318</strain>
    </source>
</reference>
<comment type="caution">
    <text evidence="3">The sequence shown here is derived from an EMBL/GenBank/DDBJ whole genome shotgun (WGS) entry which is preliminary data.</text>
</comment>
<dbReference type="GO" id="GO:0016787">
    <property type="term" value="F:hydrolase activity"/>
    <property type="evidence" value="ECO:0007669"/>
    <property type="project" value="UniProtKB-KW"/>
</dbReference>
<evidence type="ECO:0000313" key="4">
    <source>
        <dbReference type="Proteomes" id="UP001576708"/>
    </source>
</evidence>
<keyword evidence="1" id="KW-0732">Signal</keyword>
<dbReference type="Proteomes" id="UP001576708">
    <property type="component" value="Unassembled WGS sequence"/>
</dbReference>
<sequence>MRLSVIGSLLSGLLLLPSANSVGEPFETAIVSKSAQGGQSVKLESQTASSESKLGEIKSLIQAAIKDSPQPFSGSVILLTEGKPLLELQKGEGINQDSRFVMASLSKQITATLVLQALDAGKLDLNQTLNHYLFGDLDAESKALKAIDANANAGALNPNRYDERITLHQLLNHTSGVASLGQPNRFVPSSQFEYSNLGYSLLGQVLEKVNHQSFTEQVAQFAARYQLNGLSAEQGSLEAIQAKVPSLAVGLQESEVIAPSELVIDEALLPAGGLIASPATYAAFQQQLHAGKLLSPESYQRMTTAYIELPFLWPNMRYGYGIRINKDNDIVEYSHTGYVSGYMSMTLHYPEYNLDLVMLENLSLNLNDRNRVFELHNQIRQIIRSQLLLTTLSLHKV</sequence>
<dbReference type="Pfam" id="PF00144">
    <property type="entry name" value="Beta-lactamase"/>
    <property type="match status" value="1"/>
</dbReference>
<dbReference type="InterPro" id="IPR001466">
    <property type="entry name" value="Beta-lactam-related"/>
</dbReference>
<feature type="chain" id="PRO_5047498568" evidence="1">
    <location>
        <begin position="24"/>
        <end position="397"/>
    </location>
</feature>
<proteinExistence type="predicted"/>
<keyword evidence="4" id="KW-1185">Reference proteome</keyword>
<dbReference type="PANTHER" id="PTHR46825">
    <property type="entry name" value="D-ALANYL-D-ALANINE-CARBOXYPEPTIDASE/ENDOPEPTIDASE AMPH"/>
    <property type="match status" value="1"/>
</dbReference>
<evidence type="ECO:0000256" key="1">
    <source>
        <dbReference type="SAM" id="SignalP"/>
    </source>
</evidence>
<dbReference type="InterPro" id="IPR050491">
    <property type="entry name" value="AmpC-like"/>
</dbReference>
<dbReference type="RefSeq" id="WP_342201749.1">
    <property type="nucleotide sequence ID" value="NZ_JBCATE010000003.1"/>
</dbReference>
<dbReference type="PANTHER" id="PTHR46825:SF9">
    <property type="entry name" value="BETA-LACTAMASE-RELATED DOMAIN-CONTAINING PROTEIN"/>
    <property type="match status" value="1"/>
</dbReference>
<protein>
    <submittedName>
        <fullName evidence="3">Serine hydrolase domain-containing protein</fullName>
        <ecNumber evidence="3">3.-.-.-</ecNumber>
    </submittedName>
</protein>
<feature type="domain" description="Beta-lactamase-related" evidence="2">
    <location>
        <begin position="75"/>
        <end position="369"/>
    </location>
</feature>